<organism evidence="2 3">
    <name type="scientific">Boletus reticuloceps</name>
    <dbReference type="NCBI Taxonomy" id="495285"/>
    <lineage>
        <taxon>Eukaryota</taxon>
        <taxon>Fungi</taxon>
        <taxon>Dikarya</taxon>
        <taxon>Basidiomycota</taxon>
        <taxon>Agaricomycotina</taxon>
        <taxon>Agaricomycetes</taxon>
        <taxon>Agaricomycetidae</taxon>
        <taxon>Boletales</taxon>
        <taxon>Boletineae</taxon>
        <taxon>Boletaceae</taxon>
        <taxon>Boletoideae</taxon>
        <taxon>Boletus</taxon>
    </lineage>
</organism>
<feature type="domain" description="F-box" evidence="1">
    <location>
        <begin position="5"/>
        <end position="29"/>
    </location>
</feature>
<dbReference type="OrthoDB" id="3174109at2759"/>
<dbReference type="InterPro" id="IPR001810">
    <property type="entry name" value="F-box_dom"/>
</dbReference>
<dbReference type="Pfam" id="PF00646">
    <property type="entry name" value="F-box"/>
    <property type="match status" value="1"/>
</dbReference>
<reference evidence="2" key="1">
    <citation type="submission" date="2021-03" db="EMBL/GenBank/DDBJ databases">
        <title>Evolutionary innovations through gain and loss of genes in the ectomycorrhizal Boletales.</title>
        <authorList>
            <person name="Wu G."/>
            <person name="Miyauchi S."/>
            <person name="Morin E."/>
            <person name="Yang Z.-L."/>
            <person name="Xu J."/>
            <person name="Martin F.M."/>
        </authorList>
    </citation>
    <scope>NUCLEOTIDE SEQUENCE</scope>
    <source>
        <strain evidence="2">BR01</strain>
    </source>
</reference>
<dbReference type="EMBL" id="JAGFBS010000022">
    <property type="protein sequence ID" value="KAG6373373.1"/>
    <property type="molecule type" value="Genomic_DNA"/>
</dbReference>
<proteinExistence type="predicted"/>
<dbReference type="Proteomes" id="UP000683000">
    <property type="component" value="Unassembled WGS sequence"/>
</dbReference>
<keyword evidence="3" id="KW-1185">Reference proteome</keyword>
<evidence type="ECO:0000313" key="2">
    <source>
        <dbReference type="EMBL" id="KAG6373373.1"/>
    </source>
</evidence>
<name>A0A8I3A6C5_9AGAM</name>
<accession>A0A8I3A6C5</accession>
<dbReference type="AlphaFoldDB" id="A0A8I3A6C5"/>
<evidence type="ECO:0000313" key="3">
    <source>
        <dbReference type="Proteomes" id="UP000683000"/>
    </source>
</evidence>
<comment type="caution">
    <text evidence="2">The sequence shown here is derived from an EMBL/GenBank/DDBJ whole genome shotgun (WGS) entry which is preliminary data.</text>
</comment>
<protein>
    <recommendedName>
        <fullName evidence="1">F-box domain-containing protein</fullName>
    </recommendedName>
</protein>
<gene>
    <name evidence="2" type="ORF">JVT61DRAFT_6520</name>
</gene>
<sequence>MELPLPDELIGSIVDHLDVPSLLRCMQVSLTLDFLDALCTDEIGSYVFNRRLGNKVCKLFYSIISESAHLIYKIELFASHMEDNEYSSMETVNRLNLLREYNRKWNDLEWTSSGSIPMTNGCWELSGGILAQVIHRNTLSLVQLPCKLKDIPERRWSVPFDFRICDFTLDNSQDLVVLLELVGTFPPNVSCNIHLRTLSGEQHHRAAETQITYTSTSLHATLSFMIQICGNRVAVLFYDQLFFELDTRSTNPFLVWNWRTGQQELYVHTAGITSYAFMTEDLILATIIRSDSGPALQILRASAQVDPIRSLEETPCVCELQLPRVQGDVEWLLVRSEPTPTWKPPTGSGVPFYASRKDYIFSVSIRAVVDEMDGNTVLFIPLSTLLLEVERSHDVPRRNVPWDAWGPDGTRIISMQPSETWICYTYGMKFVQHVPWNNGYAAQVYDFNPYAARKHHAEESKPAGWCEGFYSSEQEQVVTRLPGRVATIALAHSNDSRDAAMIGEDNIVIVQVAYLKP</sequence>
<evidence type="ECO:0000259" key="1">
    <source>
        <dbReference type="Pfam" id="PF00646"/>
    </source>
</evidence>